<dbReference type="CDD" id="cd13963">
    <property type="entry name" value="PT_UbiA_2"/>
    <property type="match status" value="1"/>
</dbReference>
<dbReference type="EMBL" id="AQFT01000129">
    <property type="protein sequence ID" value="EMZ21609.1"/>
    <property type="molecule type" value="Genomic_DNA"/>
</dbReference>
<evidence type="ECO:0000256" key="3">
    <source>
        <dbReference type="ARBA" id="ARBA00022989"/>
    </source>
</evidence>
<keyword evidence="7" id="KW-1185">Reference proteome</keyword>
<dbReference type="GO" id="GO:0005886">
    <property type="term" value="C:plasma membrane"/>
    <property type="evidence" value="ECO:0007669"/>
    <property type="project" value="TreeGrafter"/>
</dbReference>
<comment type="subcellular location">
    <subcellularLocation>
        <location evidence="1">Membrane</location>
        <topology evidence="1">Multi-pass membrane protein</topology>
    </subcellularLocation>
</comment>
<protein>
    <recommendedName>
        <fullName evidence="8">UbiA family prenyltransferase</fullName>
    </recommendedName>
</protein>
<name>N2AB74_9FIRM</name>
<comment type="caution">
    <text evidence="6">The sequence shown here is derived from an EMBL/GenBank/DDBJ whole genome shotgun (WGS) entry which is preliminary data.</text>
</comment>
<dbReference type="AlphaFoldDB" id="N2AB74"/>
<keyword evidence="3 5" id="KW-1133">Transmembrane helix</keyword>
<reference evidence="6 7" key="1">
    <citation type="journal article" date="2014" name="Genome Announc.">
        <title>Draft genome sequences of the altered schaedler flora, a defined bacterial community from gnotobiotic mice.</title>
        <authorList>
            <person name="Wannemuehler M.J."/>
            <person name="Overstreet A.M."/>
            <person name="Ward D.V."/>
            <person name="Phillips G.J."/>
        </authorList>
    </citation>
    <scope>NUCLEOTIDE SEQUENCE [LARGE SCALE GENOMIC DNA]</scope>
    <source>
        <strain evidence="6 7">ASF492</strain>
    </source>
</reference>
<evidence type="ECO:0008006" key="8">
    <source>
        <dbReference type="Google" id="ProtNLM"/>
    </source>
</evidence>
<sequence length="277" mass="32149">MDYLKLMRVKHYVKNLLIFVPVFFSKKIFDLSMISQVCLGFVCFSLISSAVYILNDIRDVEKDRKHPKKKNRPIASGKINKLQAVFLMIMCILIPMTTGLFFLREGIIFLILYLFLNMAYSMELKNYPIIDVVLLTAGFVIRVLYGGVIANVEVSEWLYLVIVSGALYMGFGKRRNELKQQKNTRKVLKHYNDAFLDKNMYVAVALVIVFYSMWAIESINPLMIWTVPFFMIILMKYSFDVEGNSDGDPVEVILQDKVLILLILLYAICVFILLYFF</sequence>
<dbReference type="InterPro" id="IPR044878">
    <property type="entry name" value="UbiA_sf"/>
</dbReference>
<evidence type="ECO:0000313" key="7">
    <source>
        <dbReference type="Proteomes" id="UP000012589"/>
    </source>
</evidence>
<evidence type="ECO:0000256" key="1">
    <source>
        <dbReference type="ARBA" id="ARBA00004141"/>
    </source>
</evidence>
<keyword evidence="4 5" id="KW-0472">Membrane</keyword>
<dbReference type="eggNOG" id="COG0382">
    <property type="taxonomic scope" value="Bacteria"/>
</dbReference>
<dbReference type="InterPro" id="IPR000537">
    <property type="entry name" value="UbiA_prenyltransferase"/>
</dbReference>
<dbReference type="GO" id="GO:0009247">
    <property type="term" value="P:glycolipid biosynthetic process"/>
    <property type="evidence" value="ECO:0007669"/>
    <property type="project" value="TreeGrafter"/>
</dbReference>
<keyword evidence="2 5" id="KW-0812">Transmembrane</keyword>
<evidence type="ECO:0000256" key="5">
    <source>
        <dbReference type="SAM" id="Phobius"/>
    </source>
</evidence>
<evidence type="ECO:0000313" key="6">
    <source>
        <dbReference type="EMBL" id="EMZ21609.1"/>
    </source>
</evidence>
<dbReference type="PANTHER" id="PTHR11048:SF5">
    <property type="entry name" value="DECAPRENYL-PHOSPHATE PHOSPHORIBOSYLTRANSFERASE"/>
    <property type="match status" value="1"/>
</dbReference>
<accession>N2AB74</accession>
<dbReference type="PATRIC" id="fig|1235802.3.peg.4707"/>
<dbReference type="Gene3D" id="1.10.357.140">
    <property type="entry name" value="UbiA prenyltransferase"/>
    <property type="match status" value="1"/>
</dbReference>
<gene>
    <name evidence="6" type="ORF">C823_04426</name>
</gene>
<dbReference type="HOGENOM" id="CLU_029423_0_0_9"/>
<evidence type="ECO:0000256" key="2">
    <source>
        <dbReference type="ARBA" id="ARBA00022692"/>
    </source>
</evidence>
<dbReference type="NCBIfam" id="NF008978">
    <property type="entry name" value="PRK12324.1-4"/>
    <property type="match status" value="1"/>
</dbReference>
<feature type="transmembrane region" description="Helical" evidence="5">
    <location>
        <begin position="127"/>
        <end position="145"/>
    </location>
</feature>
<feature type="transmembrane region" description="Helical" evidence="5">
    <location>
        <begin position="195"/>
        <end position="216"/>
    </location>
</feature>
<evidence type="ECO:0000256" key="4">
    <source>
        <dbReference type="ARBA" id="ARBA00023136"/>
    </source>
</evidence>
<feature type="transmembrane region" description="Helical" evidence="5">
    <location>
        <begin position="259"/>
        <end position="276"/>
    </location>
</feature>
<dbReference type="OrthoDB" id="9803632at2"/>
<feature type="transmembrane region" description="Helical" evidence="5">
    <location>
        <begin position="75"/>
        <end position="95"/>
    </location>
</feature>
<dbReference type="PANTHER" id="PTHR11048">
    <property type="entry name" value="PRENYLTRANSFERASES"/>
    <property type="match status" value="1"/>
</dbReference>
<feature type="transmembrane region" description="Helical" evidence="5">
    <location>
        <begin position="157"/>
        <end position="174"/>
    </location>
</feature>
<dbReference type="STRING" id="1235802.C823_04426"/>
<dbReference type="GO" id="GO:0016765">
    <property type="term" value="F:transferase activity, transferring alkyl or aryl (other than methyl) groups"/>
    <property type="evidence" value="ECO:0007669"/>
    <property type="project" value="InterPro"/>
</dbReference>
<organism evidence="6 7">
    <name type="scientific">Eubacterium plexicaudatum ASF492</name>
    <dbReference type="NCBI Taxonomy" id="1235802"/>
    <lineage>
        <taxon>Bacteria</taxon>
        <taxon>Bacillati</taxon>
        <taxon>Bacillota</taxon>
        <taxon>Clostridia</taxon>
        <taxon>Eubacteriales</taxon>
        <taxon>Eubacteriaceae</taxon>
        <taxon>Eubacterium</taxon>
    </lineage>
</organism>
<proteinExistence type="predicted"/>
<dbReference type="Proteomes" id="UP000012589">
    <property type="component" value="Unassembled WGS sequence"/>
</dbReference>
<dbReference type="Pfam" id="PF01040">
    <property type="entry name" value="UbiA"/>
    <property type="match status" value="1"/>
</dbReference>
<feature type="transmembrane region" description="Helical" evidence="5">
    <location>
        <begin position="101"/>
        <end position="120"/>
    </location>
</feature>
<feature type="transmembrane region" description="Helical" evidence="5">
    <location>
        <begin position="34"/>
        <end position="54"/>
    </location>
</feature>
<dbReference type="InterPro" id="IPR039653">
    <property type="entry name" value="Prenyltransferase"/>
</dbReference>